<protein>
    <submittedName>
        <fullName evidence="2">Uncharacterized protein</fullName>
    </submittedName>
</protein>
<name>A0A829QHH3_9MYCO</name>
<feature type="region of interest" description="Disordered" evidence="1">
    <location>
        <begin position="1"/>
        <end position="53"/>
    </location>
</feature>
<organism evidence="2 3">
    <name type="scientific">Mycobacteroides abscessus 1948</name>
    <dbReference type="NCBI Taxonomy" id="1299323"/>
    <lineage>
        <taxon>Bacteria</taxon>
        <taxon>Bacillati</taxon>
        <taxon>Actinomycetota</taxon>
        <taxon>Actinomycetes</taxon>
        <taxon>Mycobacteriales</taxon>
        <taxon>Mycobacteriaceae</taxon>
        <taxon>Mycobacteroides</taxon>
        <taxon>Mycobacteroides abscessus</taxon>
    </lineage>
</organism>
<dbReference type="AlphaFoldDB" id="A0A829QHH3"/>
<comment type="caution">
    <text evidence="2">The sequence shown here is derived from an EMBL/GenBank/DDBJ whole genome shotgun (WGS) entry which is preliminary data.</text>
</comment>
<gene>
    <name evidence="2" type="ORF">I542_2404</name>
</gene>
<accession>A0A829QHH3</accession>
<dbReference type="Proteomes" id="UP000021210">
    <property type="component" value="Unassembled WGS sequence"/>
</dbReference>
<dbReference type="EMBL" id="JAOH01000002">
    <property type="protein sequence ID" value="EUA62257.1"/>
    <property type="molecule type" value="Genomic_DNA"/>
</dbReference>
<evidence type="ECO:0000256" key="1">
    <source>
        <dbReference type="SAM" id="MobiDB-lite"/>
    </source>
</evidence>
<evidence type="ECO:0000313" key="2">
    <source>
        <dbReference type="EMBL" id="EUA62257.1"/>
    </source>
</evidence>
<evidence type="ECO:0000313" key="3">
    <source>
        <dbReference type="Proteomes" id="UP000021210"/>
    </source>
</evidence>
<proteinExistence type="predicted"/>
<reference evidence="2 3" key="1">
    <citation type="submission" date="2013-12" db="EMBL/GenBank/DDBJ databases">
        <authorList>
            <person name="Zelazny A."/>
            <person name="Olivier K."/>
            <person name="Holland S."/>
            <person name="Lenaerts A."/>
            <person name="Ordway D."/>
            <person name="DeGroote M.A."/>
            <person name="Parker T."/>
            <person name="Sizemore C."/>
            <person name="Tallon L.J."/>
            <person name="Sadzewicz L.K."/>
            <person name="Sengamalay N."/>
            <person name="Fraser C.M."/>
            <person name="Hine E."/>
            <person name="Shefchek K.A."/>
            <person name="Das S.P."/>
            <person name="Tettelin H."/>
        </authorList>
    </citation>
    <scope>NUCLEOTIDE SEQUENCE [LARGE SCALE GENOMIC DNA]</scope>
    <source>
        <strain evidence="2 3">1948</strain>
    </source>
</reference>
<sequence length="53" mass="5511">MLTTAGCVENAHAQSSHQRTDGDPQPPHISGNTKSSMHSLCAWGPTLPVTAPS</sequence>